<evidence type="ECO:0000313" key="2">
    <source>
        <dbReference type="EMBL" id="QAT17064.1"/>
    </source>
</evidence>
<keyword evidence="3" id="KW-1185">Reference proteome</keyword>
<dbReference type="Pfam" id="PF12146">
    <property type="entry name" value="Hydrolase_4"/>
    <property type="match status" value="1"/>
</dbReference>
<evidence type="ECO:0000259" key="1">
    <source>
        <dbReference type="Pfam" id="PF12146"/>
    </source>
</evidence>
<reference evidence="2 3" key="1">
    <citation type="submission" date="2017-01" db="EMBL/GenBank/DDBJ databases">
        <title>First insights into the biology of 'candidatus Vampirococcus archaeovorus'.</title>
        <authorList>
            <person name="Kizina J."/>
            <person name="Jordan S."/>
            <person name="Stueber K."/>
            <person name="Reinhardt R."/>
            <person name="Harder J."/>
        </authorList>
    </citation>
    <scope>NUCLEOTIDE SEQUENCE [LARGE SCALE GENOMIC DNA]</scope>
    <source>
        <strain evidence="2 3">LiM</strain>
    </source>
</reference>
<protein>
    <recommendedName>
        <fullName evidence="1">Serine aminopeptidase S33 domain-containing protein</fullName>
    </recommendedName>
</protein>
<organism evidence="2 3">
    <name type="scientific">Velamenicoccus archaeovorus</name>
    <dbReference type="NCBI Taxonomy" id="1930593"/>
    <lineage>
        <taxon>Bacteria</taxon>
        <taxon>Pseudomonadati</taxon>
        <taxon>Candidatus Omnitrophota</taxon>
        <taxon>Candidatus Velamenicoccus</taxon>
    </lineage>
</organism>
<dbReference type="PANTHER" id="PTHR12277:SF81">
    <property type="entry name" value="PROTEIN ABHD13"/>
    <property type="match status" value="1"/>
</dbReference>
<dbReference type="PANTHER" id="PTHR12277">
    <property type="entry name" value="ALPHA/BETA HYDROLASE DOMAIN-CONTAINING PROTEIN"/>
    <property type="match status" value="1"/>
</dbReference>
<accession>A0A410P511</accession>
<dbReference type="KEGG" id="vai:BU251_04600"/>
<sequence>MLYVIIGIVFIFLFVRALEFRSLYVPYKDVSVSPSQIGLAFEDVILVAPDGPRLSCWYVPGVQERIVYFLHGNGGNISHRLEKIRFFHDLGYPVFILDYRGYGKSTGLPSEKGLYTDARAGYDYLTKIRRFRPESIVLYGESLGAAVAVELASRLPTGPLILDGPFTSVTEMSKRIYPFLPSFLLASKYDAVNKMAAVKGPVMFIHSRNDEIVPFEMGQVLYDGYGGKKIFVATAGGHNEHFAIHQERLKDDVKRFLSEDWSPTGSAWPQGQGQARGPF</sequence>
<dbReference type="SUPFAM" id="SSF53474">
    <property type="entry name" value="alpha/beta-Hydrolases"/>
    <property type="match status" value="1"/>
</dbReference>
<dbReference type="InterPro" id="IPR022742">
    <property type="entry name" value="Hydrolase_4"/>
</dbReference>
<dbReference type="InterPro" id="IPR029058">
    <property type="entry name" value="AB_hydrolase_fold"/>
</dbReference>
<dbReference type="AlphaFoldDB" id="A0A410P511"/>
<proteinExistence type="predicted"/>
<evidence type="ECO:0000313" key="3">
    <source>
        <dbReference type="Proteomes" id="UP000287243"/>
    </source>
</evidence>
<name>A0A410P511_VELA1</name>
<dbReference type="EMBL" id="CP019384">
    <property type="protein sequence ID" value="QAT17064.1"/>
    <property type="molecule type" value="Genomic_DNA"/>
</dbReference>
<gene>
    <name evidence="2" type="ORF">BU251_04600</name>
</gene>
<dbReference type="Proteomes" id="UP000287243">
    <property type="component" value="Chromosome"/>
</dbReference>
<dbReference type="Gene3D" id="3.40.50.1820">
    <property type="entry name" value="alpha/beta hydrolase"/>
    <property type="match status" value="1"/>
</dbReference>
<feature type="domain" description="Serine aminopeptidase S33" evidence="1">
    <location>
        <begin position="64"/>
        <end position="176"/>
    </location>
</feature>